<organism evidence="2 3">
    <name type="scientific">Candidatus Lambdaproteobacteria bacterium RIFOXYD2_FULL_56_26</name>
    <dbReference type="NCBI Taxonomy" id="1817773"/>
    <lineage>
        <taxon>Bacteria</taxon>
        <taxon>Pseudomonadati</taxon>
        <taxon>Pseudomonadota</taxon>
        <taxon>Candidatus Lambdaproteobacteria</taxon>
    </lineage>
</organism>
<reference evidence="2 3" key="1">
    <citation type="journal article" date="2016" name="Nat. Commun.">
        <title>Thousands of microbial genomes shed light on interconnected biogeochemical processes in an aquifer system.</title>
        <authorList>
            <person name="Anantharaman K."/>
            <person name="Brown C.T."/>
            <person name="Hug L.A."/>
            <person name="Sharon I."/>
            <person name="Castelle C.J."/>
            <person name="Probst A.J."/>
            <person name="Thomas B.C."/>
            <person name="Singh A."/>
            <person name="Wilkins M.J."/>
            <person name="Karaoz U."/>
            <person name="Brodie E.L."/>
            <person name="Williams K.H."/>
            <person name="Hubbard S.S."/>
            <person name="Banfield J.F."/>
        </authorList>
    </citation>
    <scope>NUCLEOTIDE SEQUENCE [LARGE SCALE GENOMIC DNA]</scope>
</reference>
<dbReference type="Gene3D" id="3.40.630.30">
    <property type="match status" value="1"/>
</dbReference>
<evidence type="ECO:0000313" key="3">
    <source>
        <dbReference type="Proteomes" id="UP000177583"/>
    </source>
</evidence>
<comment type="caution">
    <text evidence="2">The sequence shown here is derived from an EMBL/GenBank/DDBJ whole genome shotgun (WGS) entry which is preliminary data.</text>
</comment>
<feature type="domain" description="N-acetyltransferase" evidence="1">
    <location>
        <begin position="22"/>
        <end position="152"/>
    </location>
</feature>
<dbReference type="InterPro" id="IPR016181">
    <property type="entry name" value="Acyl_CoA_acyltransferase"/>
</dbReference>
<dbReference type="Pfam" id="PF13673">
    <property type="entry name" value="Acetyltransf_10"/>
    <property type="match status" value="1"/>
</dbReference>
<dbReference type="InterPro" id="IPR052564">
    <property type="entry name" value="N-acetyltrans/Recomb-assoc"/>
</dbReference>
<dbReference type="Proteomes" id="UP000177583">
    <property type="component" value="Unassembled WGS sequence"/>
</dbReference>
<protein>
    <recommendedName>
        <fullName evidence="1">N-acetyltransferase domain-containing protein</fullName>
    </recommendedName>
</protein>
<dbReference type="PANTHER" id="PTHR43451:SF1">
    <property type="entry name" value="ACETYLTRANSFERASE"/>
    <property type="match status" value="1"/>
</dbReference>
<dbReference type="SUPFAM" id="SSF55729">
    <property type="entry name" value="Acyl-CoA N-acyltransferases (Nat)"/>
    <property type="match status" value="1"/>
</dbReference>
<gene>
    <name evidence="2" type="ORF">A2557_03825</name>
</gene>
<sequence>MRAELIPFEPGWAQDCWTVLFLAVRRLENYTQEEKKAWAPGPFAPPEWEARLTEGWTRVLVERGQVLGFMTFIEDQIELLYVRPERQRQGWGRRLIQVAEQEAQARGFHAIHTQASLASRPLFLAQGYHDVQPLPCERDGLTLTAFWMEKAI</sequence>
<dbReference type="GO" id="GO:0016747">
    <property type="term" value="F:acyltransferase activity, transferring groups other than amino-acyl groups"/>
    <property type="evidence" value="ECO:0007669"/>
    <property type="project" value="InterPro"/>
</dbReference>
<proteinExistence type="predicted"/>
<dbReference type="PANTHER" id="PTHR43451">
    <property type="entry name" value="ACETYLTRANSFERASE (GNAT) FAMILY PROTEIN"/>
    <property type="match status" value="1"/>
</dbReference>
<dbReference type="PROSITE" id="PS51186">
    <property type="entry name" value="GNAT"/>
    <property type="match status" value="1"/>
</dbReference>
<dbReference type="AlphaFoldDB" id="A0A1F6GRN5"/>
<evidence type="ECO:0000313" key="2">
    <source>
        <dbReference type="EMBL" id="OGH00813.1"/>
    </source>
</evidence>
<accession>A0A1F6GRN5</accession>
<evidence type="ECO:0000259" key="1">
    <source>
        <dbReference type="PROSITE" id="PS51186"/>
    </source>
</evidence>
<dbReference type="CDD" id="cd04301">
    <property type="entry name" value="NAT_SF"/>
    <property type="match status" value="1"/>
</dbReference>
<dbReference type="EMBL" id="MFNF01000042">
    <property type="protein sequence ID" value="OGH00813.1"/>
    <property type="molecule type" value="Genomic_DNA"/>
</dbReference>
<name>A0A1F6GRN5_9PROT</name>
<dbReference type="InterPro" id="IPR000182">
    <property type="entry name" value="GNAT_dom"/>
</dbReference>